<dbReference type="CDD" id="cd07302">
    <property type="entry name" value="CHD"/>
    <property type="match status" value="1"/>
</dbReference>
<dbReference type="SUPFAM" id="SSF55073">
    <property type="entry name" value="Nucleotide cyclase"/>
    <property type="match status" value="1"/>
</dbReference>
<dbReference type="GO" id="GO:0005886">
    <property type="term" value="C:plasma membrane"/>
    <property type="evidence" value="ECO:0007669"/>
    <property type="project" value="TreeGrafter"/>
</dbReference>
<dbReference type="Proteomes" id="UP000011087">
    <property type="component" value="Unassembled WGS sequence"/>
</dbReference>
<dbReference type="SMART" id="SM00044">
    <property type="entry name" value="CYCc"/>
    <property type="match status" value="1"/>
</dbReference>
<comment type="subcellular location">
    <subcellularLocation>
        <location evidence="1">Membrane</location>
    </subcellularLocation>
</comment>
<keyword evidence="5" id="KW-0472">Membrane</keyword>
<keyword evidence="4" id="KW-1133">Transmembrane helix</keyword>
<dbReference type="Pfam" id="PF00211">
    <property type="entry name" value="Guanylate_cyc"/>
    <property type="match status" value="1"/>
</dbReference>
<keyword evidence="6" id="KW-0456">Lyase</keyword>
<keyword evidence="3" id="KW-0547">Nucleotide-binding</keyword>
<dbReference type="RefSeq" id="XP_005837435.1">
    <property type="nucleotide sequence ID" value="XM_005837378.1"/>
</dbReference>
<keyword evidence="10" id="KW-1185">Reference proteome</keyword>
<evidence type="ECO:0000256" key="5">
    <source>
        <dbReference type="ARBA" id="ARBA00023136"/>
    </source>
</evidence>
<dbReference type="PROSITE" id="PS50125">
    <property type="entry name" value="GUANYLATE_CYCLASE_2"/>
    <property type="match status" value="1"/>
</dbReference>
<evidence type="ECO:0000256" key="6">
    <source>
        <dbReference type="ARBA" id="ARBA00023239"/>
    </source>
</evidence>
<proteinExistence type="predicted"/>
<evidence type="ECO:0000256" key="4">
    <source>
        <dbReference type="ARBA" id="ARBA00022989"/>
    </source>
</evidence>
<dbReference type="AlphaFoldDB" id="L1JQJ3"/>
<evidence type="ECO:0000313" key="10">
    <source>
        <dbReference type="Proteomes" id="UP000011087"/>
    </source>
</evidence>
<gene>
    <name evidence="8" type="ORF">GUITHDRAFT_51586</name>
</gene>
<reference evidence="8 10" key="1">
    <citation type="journal article" date="2012" name="Nature">
        <title>Algal genomes reveal evolutionary mosaicism and the fate of nucleomorphs.</title>
        <authorList>
            <consortium name="DOE Joint Genome Institute"/>
            <person name="Curtis B.A."/>
            <person name="Tanifuji G."/>
            <person name="Burki F."/>
            <person name="Gruber A."/>
            <person name="Irimia M."/>
            <person name="Maruyama S."/>
            <person name="Arias M.C."/>
            <person name="Ball S.G."/>
            <person name="Gile G.H."/>
            <person name="Hirakawa Y."/>
            <person name="Hopkins J.F."/>
            <person name="Kuo A."/>
            <person name="Rensing S.A."/>
            <person name="Schmutz J."/>
            <person name="Symeonidi A."/>
            <person name="Elias M."/>
            <person name="Eveleigh R.J."/>
            <person name="Herman E.K."/>
            <person name="Klute M.J."/>
            <person name="Nakayama T."/>
            <person name="Obornik M."/>
            <person name="Reyes-Prieto A."/>
            <person name="Armbrust E.V."/>
            <person name="Aves S.J."/>
            <person name="Beiko R.G."/>
            <person name="Coutinho P."/>
            <person name="Dacks J.B."/>
            <person name="Durnford D.G."/>
            <person name="Fast N.M."/>
            <person name="Green B.R."/>
            <person name="Grisdale C.J."/>
            <person name="Hempel F."/>
            <person name="Henrissat B."/>
            <person name="Hoppner M.P."/>
            <person name="Ishida K."/>
            <person name="Kim E."/>
            <person name="Koreny L."/>
            <person name="Kroth P.G."/>
            <person name="Liu Y."/>
            <person name="Malik S.B."/>
            <person name="Maier U.G."/>
            <person name="McRose D."/>
            <person name="Mock T."/>
            <person name="Neilson J.A."/>
            <person name="Onodera N.T."/>
            <person name="Poole A.M."/>
            <person name="Pritham E.J."/>
            <person name="Richards T.A."/>
            <person name="Rocap G."/>
            <person name="Roy S.W."/>
            <person name="Sarai C."/>
            <person name="Schaack S."/>
            <person name="Shirato S."/>
            <person name="Slamovits C.H."/>
            <person name="Spencer D.F."/>
            <person name="Suzuki S."/>
            <person name="Worden A.Z."/>
            <person name="Zauner S."/>
            <person name="Barry K."/>
            <person name="Bell C."/>
            <person name="Bharti A.K."/>
            <person name="Crow J.A."/>
            <person name="Grimwood J."/>
            <person name="Kramer R."/>
            <person name="Lindquist E."/>
            <person name="Lucas S."/>
            <person name="Salamov A."/>
            <person name="McFadden G.I."/>
            <person name="Lane C.E."/>
            <person name="Keeling P.J."/>
            <person name="Gray M.W."/>
            <person name="Grigoriev I.V."/>
            <person name="Archibald J.M."/>
        </authorList>
    </citation>
    <scope>NUCLEOTIDE SEQUENCE</scope>
    <source>
        <strain evidence="8 10">CCMP2712</strain>
    </source>
</reference>
<dbReference type="GO" id="GO:0007168">
    <property type="term" value="P:receptor guanylyl cyclase signaling pathway"/>
    <property type="evidence" value="ECO:0007669"/>
    <property type="project" value="TreeGrafter"/>
</dbReference>
<feature type="domain" description="Guanylate cyclase" evidence="7">
    <location>
        <begin position="36"/>
        <end position="163"/>
    </location>
</feature>
<dbReference type="InterPro" id="IPR001054">
    <property type="entry name" value="A/G_cyclase"/>
</dbReference>
<evidence type="ECO:0000259" key="7">
    <source>
        <dbReference type="PROSITE" id="PS50125"/>
    </source>
</evidence>
<dbReference type="Gene3D" id="3.30.70.1230">
    <property type="entry name" value="Nucleotide cyclase"/>
    <property type="match status" value="1"/>
</dbReference>
<evidence type="ECO:0000313" key="9">
    <source>
        <dbReference type="EnsemblProtists" id="EKX50455"/>
    </source>
</evidence>
<evidence type="ECO:0000256" key="1">
    <source>
        <dbReference type="ARBA" id="ARBA00004370"/>
    </source>
</evidence>
<dbReference type="OrthoDB" id="60033at2759"/>
<dbReference type="EnsemblProtists" id="EKX50455">
    <property type="protein sequence ID" value="EKX50455"/>
    <property type="gene ID" value="GUITHDRAFT_51586"/>
</dbReference>
<dbReference type="GO" id="GO:0035556">
    <property type="term" value="P:intracellular signal transduction"/>
    <property type="evidence" value="ECO:0007669"/>
    <property type="project" value="InterPro"/>
</dbReference>
<evidence type="ECO:0000256" key="2">
    <source>
        <dbReference type="ARBA" id="ARBA00022692"/>
    </source>
</evidence>
<dbReference type="HOGENOM" id="CLU_001072_6_1_1"/>
<dbReference type="KEGG" id="gtt:GUITHDRAFT_51586"/>
<dbReference type="GO" id="GO:0004383">
    <property type="term" value="F:guanylate cyclase activity"/>
    <property type="evidence" value="ECO:0007669"/>
    <property type="project" value="TreeGrafter"/>
</dbReference>
<reference evidence="9" key="3">
    <citation type="submission" date="2016-03" db="UniProtKB">
        <authorList>
            <consortium name="EnsemblProtists"/>
        </authorList>
    </citation>
    <scope>IDENTIFICATION</scope>
</reference>
<organism evidence="8">
    <name type="scientific">Guillardia theta (strain CCMP2712)</name>
    <name type="common">Cryptophyte</name>
    <dbReference type="NCBI Taxonomy" id="905079"/>
    <lineage>
        <taxon>Eukaryota</taxon>
        <taxon>Cryptophyceae</taxon>
        <taxon>Pyrenomonadales</taxon>
        <taxon>Geminigeraceae</taxon>
        <taxon>Guillardia</taxon>
    </lineage>
</organism>
<dbReference type="OMA" id="AHATHIC"/>
<name>L1JQJ3_GUITC</name>
<dbReference type="GeneID" id="17307177"/>
<dbReference type="InterPro" id="IPR029787">
    <property type="entry name" value="Nucleotide_cyclase"/>
</dbReference>
<evidence type="ECO:0000313" key="8">
    <source>
        <dbReference type="EMBL" id="EKX50455.1"/>
    </source>
</evidence>
<dbReference type="PaxDb" id="55529-EKX50455"/>
<reference evidence="10" key="2">
    <citation type="submission" date="2012-11" db="EMBL/GenBank/DDBJ databases">
        <authorList>
            <person name="Kuo A."/>
            <person name="Curtis B.A."/>
            <person name="Tanifuji G."/>
            <person name="Burki F."/>
            <person name="Gruber A."/>
            <person name="Irimia M."/>
            <person name="Maruyama S."/>
            <person name="Arias M.C."/>
            <person name="Ball S.G."/>
            <person name="Gile G.H."/>
            <person name="Hirakawa Y."/>
            <person name="Hopkins J.F."/>
            <person name="Rensing S.A."/>
            <person name="Schmutz J."/>
            <person name="Symeonidi A."/>
            <person name="Elias M."/>
            <person name="Eveleigh R.J."/>
            <person name="Herman E.K."/>
            <person name="Klute M.J."/>
            <person name="Nakayama T."/>
            <person name="Obornik M."/>
            <person name="Reyes-Prieto A."/>
            <person name="Armbrust E.V."/>
            <person name="Aves S.J."/>
            <person name="Beiko R.G."/>
            <person name="Coutinho P."/>
            <person name="Dacks J.B."/>
            <person name="Durnford D.G."/>
            <person name="Fast N.M."/>
            <person name="Green B.R."/>
            <person name="Grisdale C."/>
            <person name="Hempe F."/>
            <person name="Henrissat B."/>
            <person name="Hoppner M.P."/>
            <person name="Ishida K.-I."/>
            <person name="Kim E."/>
            <person name="Koreny L."/>
            <person name="Kroth P.G."/>
            <person name="Liu Y."/>
            <person name="Malik S.-B."/>
            <person name="Maier U.G."/>
            <person name="McRose D."/>
            <person name="Mock T."/>
            <person name="Neilson J.A."/>
            <person name="Onodera N.T."/>
            <person name="Poole A.M."/>
            <person name="Pritham E.J."/>
            <person name="Richards T.A."/>
            <person name="Rocap G."/>
            <person name="Roy S.W."/>
            <person name="Sarai C."/>
            <person name="Schaack S."/>
            <person name="Shirato S."/>
            <person name="Slamovits C.H."/>
            <person name="Spencer D.F."/>
            <person name="Suzuki S."/>
            <person name="Worden A.Z."/>
            <person name="Zauner S."/>
            <person name="Barry K."/>
            <person name="Bell C."/>
            <person name="Bharti A.K."/>
            <person name="Crow J.A."/>
            <person name="Grimwood J."/>
            <person name="Kramer R."/>
            <person name="Lindquist E."/>
            <person name="Lucas S."/>
            <person name="Salamov A."/>
            <person name="McFadden G.I."/>
            <person name="Lane C.E."/>
            <person name="Keeling P.J."/>
            <person name="Gray M.W."/>
            <person name="Grigoriev I.V."/>
            <person name="Archibald J.M."/>
        </authorList>
    </citation>
    <scope>NUCLEOTIDE SEQUENCE</scope>
    <source>
        <strain evidence="10">CCMP2712</strain>
    </source>
</reference>
<sequence>VEKRQRSMMLYRILPRHAVVQLRRRKQVVDVFDVASVFFSDLVGYTDLAGKTSPIEIVAMLNDLYTKFDRLVEKHHVCKVDTIGDAYMVIAGAGVHSTCDGPEAASRVAKFALDALDLVARSDYGIRMRAGIASGPVVAAVLGSAVPKYSFFGDTVNTASRMESTGEAGKLQVTEETRNLLEQSKSKFTIIERMHANGQAGVLVKGKGLMQTYWI</sequence>
<protein>
    <recommendedName>
        <fullName evidence="7">Guanylate cyclase domain-containing protein</fullName>
    </recommendedName>
</protein>
<dbReference type="PANTHER" id="PTHR11920">
    <property type="entry name" value="GUANYLYL CYCLASE"/>
    <property type="match status" value="1"/>
</dbReference>
<dbReference type="InterPro" id="IPR050401">
    <property type="entry name" value="Cyclic_nucleotide_synthase"/>
</dbReference>
<accession>L1JQJ3</accession>
<dbReference type="GO" id="GO:0001653">
    <property type="term" value="F:peptide receptor activity"/>
    <property type="evidence" value="ECO:0007669"/>
    <property type="project" value="TreeGrafter"/>
</dbReference>
<dbReference type="EMBL" id="JH992978">
    <property type="protein sequence ID" value="EKX50455.1"/>
    <property type="molecule type" value="Genomic_DNA"/>
</dbReference>
<dbReference type="GO" id="GO:0000166">
    <property type="term" value="F:nucleotide binding"/>
    <property type="evidence" value="ECO:0007669"/>
    <property type="project" value="UniProtKB-KW"/>
</dbReference>
<feature type="non-terminal residue" evidence="8">
    <location>
        <position position="215"/>
    </location>
</feature>
<keyword evidence="2" id="KW-0812">Transmembrane</keyword>
<feature type="non-terminal residue" evidence="8">
    <location>
        <position position="1"/>
    </location>
</feature>
<evidence type="ECO:0000256" key="3">
    <source>
        <dbReference type="ARBA" id="ARBA00022741"/>
    </source>
</evidence>
<dbReference type="eggNOG" id="KOG1023">
    <property type="taxonomic scope" value="Eukaryota"/>
</dbReference>
<dbReference type="PANTHER" id="PTHR11920:SF335">
    <property type="entry name" value="GUANYLATE CYCLASE"/>
    <property type="match status" value="1"/>
</dbReference>
<dbReference type="GO" id="GO:0004016">
    <property type="term" value="F:adenylate cyclase activity"/>
    <property type="evidence" value="ECO:0007669"/>
    <property type="project" value="TreeGrafter"/>
</dbReference>